<reference evidence="20" key="1">
    <citation type="journal article" date="2019" name="Int. J. Syst. Evol. Microbiol.">
        <title>The Global Catalogue of Microorganisms (GCM) 10K type strain sequencing project: providing services to taxonomists for standard genome sequencing and annotation.</title>
        <authorList>
            <consortium name="The Broad Institute Genomics Platform"/>
            <consortium name="The Broad Institute Genome Sequencing Center for Infectious Disease"/>
            <person name="Wu L."/>
            <person name="Ma J."/>
        </authorList>
    </citation>
    <scope>NUCLEOTIDE SEQUENCE [LARGE SCALE GENOMIC DNA]</scope>
    <source>
        <strain evidence="20">CCUG 42001</strain>
    </source>
</reference>
<comment type="catalytic activity">
    <reaction evidence="15 16 17">
        <text>uridine + ATP = UMP + ADP + H(+)</text>
        <dbReference type="Rhea" id="RHEA:16825"/>
        <dbReference type="ChEBI" id="CHEBI:15378"/>
        <dbReference type="ChEBI" id="CHEBI:16704"/>
        <dbReference type="ChEBI" id="CHEBI:30616"/>
        <dbReference type="ChEBI" id="CHEBI:57865"/>
        <dbReference type="ChEBI" id="CHEBI:456216"/>
        <dbReference type="EC" id="2.7.1.48"/>
    </reaction>
</comment>
<evidence type="ECO:0000256" key="9">
    <source>
        <dbReference type="ARBA" id="ARBA00022741"/>
    </source>
</evidence>
<evidence type="ECO:0000313" key="19">
    <source>
        <dbReference type="EMBL" id="MFC6385044.1"/>
    </source>
</evidence>
<dbReference type="Pfam" id="PF00485">
    <property type="entry name" value="PRK"/>
    <property type="match status" value="1"/>
</dbReference>
<dbReference type="Proteomes" id="UP001596267">
    <property type="component" value="Unassembled WGS sequence"/>
</dbReference>
<evidence type="ECO:0000256" key="11">
    <source>
        <dbReference type="ARBA" id="ARBA00022840"/>
    </source>
</evidence>
<feature type="domain" description="Phosphoribulokinase/uridine kinase" evidence="18">
    <location>
        <begin position="8"/>
        <end position="193"/>
    </location>
</feature>
<keyword evidence="9 16" id="KW-0547">Nucleotide-binding</keyword>
<organism evidence="19 20">
    <name type="scientific">Sporolactobacillus kofuensis</name>
    <dbReference type="NCBI Taxonomy" id="269672"/>
    <lineage>
        <taxon>Bacteria</taxon>
        <taxon>Bacillati</taxon>
        <taxon>Bacillota</taxon>
        <taxon>Bacilli</taxon>
        <taxon>Bacillales</taxon>
        <taxon>Sporolactobacillaceae</taxon>
        <taxon>Sporolactobacillus</taxon>
    </lineage>
</organism>
<dbReference type="InterPro" id="IPR026008">
    <property type="entry name" value="Uridine_kinase"/>
</dbReference>
<dbReference type="InterPro" id="IPR000764">
    <property type="entry name" value="Uridine_kinase-like"/>
</dbReference>
<dbReference type="InterPro" id="IPR006083">
    <property type="entry name" value="PRK/URK"/>
</dbReference>
<keyword evidence="8 16" id="KW-0808">Transferase</keyword>
<evidence type="ECO:0000256" key="2">
    <source>
        <dbReference type="ARBA" id="ARBA00004690"/>
    </source>
</evidence>
<dbReference type="EMBL" id="JBHSTQ010000001">
    <property type="protein sequence ID" value="MFC6385044.1"/>
    <property type="molecule type" value="Genomic_DNA"/>
</dbReference>
<evidence type="ECO:0000256" key="6">
    <source>
        <dbReference type="ARBA" id="ARBA00021478"/>
    </source>
</evidence>
<evidence type="ECO:0000259" key="18">
    <source>
        <dbReference type="Pfam" id="PF00485"/>
    </source>
</evidence>
<evidence type="ECO:0000256" key="5">
    <source>
        <dbReference type="ARBA" id="ARBA00012137"/>
    </source>
</evidence>
<evidence type="ECO:0000256" key="8">
    <source>
        <dbReference type="ARBA" id="ARBA00022679"/>
    </source>
</evidence>
<name>A0ABW1WA14_9BACL</name>
<keyword evidence="11 16" id="KW-0067">ATP-binding</keyword>
<dbReference type="RefSeq" id="WP_253053824.1">
    <property type="nucleotide sequence ID" value="NZ_JAMXWN010000005.1"/>
</dbReference>
<sequence>MKRSKPIVIGVAGGSGSGKTTVTREIYRSFPDKSIAVIQQDAYYKAQDDKPFEERLLTNYDHPLAFDTNLLLSQVKELLQFHPIKKPVYDYTVHTRSDKIVPVEPKDVIILEGILILEDERLRNLMDIKVFVDTDSDLRIIRRLLRDTEERGRSVESVINQYLTAVRPMHLQFVEPTKRYADIIIPEGGKNSVAVDLMVTKIRTVLEGKGQQINEQHHDDANK</sequence>
<evidence type="ECO:0000256" key="12">
    <source>
        <dbReference type="ARBA" id="ARBA00030641"/>
    </source>
</evidence>
<dbReference type="HAMAP" id="MF_00551">
    <property type="entry name" value="Uridine_kinase"/>
    <property type="match status" value="1"/>
</dbReference>
<comment type="catalytic activity">
    <reaction evidence="14 17">
        <text>cytidine + ATP = CMP + ADP + H(+)</text>
        <dbReference type="Rhea" id="RHEA:24674"/>
        <dbReference type="ChEBI" id="CHEBI:15378"/>
        <dbReference type="ChEBI" id="CHEBI:17562"/>
        <dbReference type="ChEBI" id="CHEBI:30616"/>
        <dbReference type="ChEBI" id="CHEBI:60377"/>
        <dbReference type="ChEBI" id="CHEBI:456216"/>
        <dbReference type="EC" id="2.7.1.48"/>
    </reaction>
</comment>
<evidence type="ECO:0000256" key="4">
    <source>
        <dbReference type="ARBA" id="ARBA00005408"/>
    </source>
</evidence>
<dbReference type="InterPro" id="IPR027417">
    <property type="entry name" value="P-loop_NTPase"/>
</dbReference>
<feature type="binding site" evidence="16">
    <location>
        <begin position="13"/>
        <end position="20"/>
    </location>
    <ligand>
        <name>ATP</name>
        <dbReference type="ChEBI" id="CHEBI:30616"/>
    </ligand>
</feature>
<dbReference type="SUPFAM" id="SSF52540">
    <property type="entry name" value="P-loop containing nucleoside triphosphate hydrolases"/>
    <property type="match status" value="1"/>
</dbReference>
<proteinExistence type="inferred from homology"/>
<keyword evidence="20" id="KW-1185">Reference proteome</keyword>
<evidence type="ECO:0000256" key="1">
    <source>
        <dbReference type="ARBA" id="ARBA00004496"/>
    </source>
</evidence>
<evidence type="ECO:0000256" key="3">
    <source>
        <dbReference type="ARBA" id="ARBA00004784"/>
    </source>
</evidence>
<accession>A0ABW1WA14</accession>
<comment type="pathway">
    <text evidence="2 16 17">Pyrimidine metabolism; UMP biosynthesis via salvage pathway; UMP from uridine: step 1/1.</text>
</comment>
<keyword evidence="7 16" id="KW-0963">Cytoplasm</keyword>
<evidence type="ECO:0000256" key="15">
    <source>
        <dbReference type="ARBA" id="ARBA00048909"/>
    </source>
</evidence>
<evidence type="ECO:0000256" key="7">
    <source>
        <dbReference type="ARBA" id="ARBA00022490"/>
    </source>
</evidence>
<dbReference type="NCBIfam" id="TIGR00235">
    <property type="entry name" value="udk"/>
    <property type="match status" value="1"/>
</dbReference>
<dbReference type="GO" id="GO:0004849">
    <property type="term" value="F:uridine kinase activity"/>
    <property type="evidence" value="ECO:0007669"/>
    <property type="project" value="UniProtKB-EC"/>
</dbReference>
<dbReference type="NCBIfam" id="NF004018">
    <property type="entry name" value="PRK05480.1"/>
    <property type="match status" value="1"/>
</dbReference>
<comment type="caution">
    <text evidence="19">The sequence shown here is derived from an EMBL/GenBank/DDBJ whole genome shotgun (WGS) entry which is preliminary data.</text>
</comment>
<evidence type="ECO:0000256" key="16">
    <source>
        <dbReference type="HAMAP-Rule" id="MF_00551"/>
    </source>
</evidence>
<dbReference type="EC" id="2.7.1.48" evidence="5 16"/>
<comment type="similarity">
    <text evidence="4 16 17">Belongs to the uridine kinase family.</text>
</comment>
<evidence type="ECO:0000256" key="14">
    <source>
        <dbReference type="ARBA" id="ARBA00047436"/>
    </source>
</evidence>
<evidence type="ECO:0000256" key="17">
    <source>
        <dbReference type="RuleBase" id="RU003825"/>
    </source>
</evidence>
<comment type="subcellular location">
    <subcellularLocation>
        <location evidence="1 16 17">Cytoplasm</location>
    </subcellularLocation>
</comment>
<protein>
    <recommendedName>
        <fullName evidence="6 16">Uridine kinase</fullName>
        <ecNumber evidence="5 16">2.7.1.48</ecNumber>
    </recommendedName>
    <alternativeName>
        <fullName evidence="12 16">Cytidine monophosphokinase</fullName>
    </alternativeName>
    <alternativeName>
        <fullName evidence="13 16">Uridine monophosphokinase</fullName>
    </alternativeName>
</protein>
<dbReference type="PANTHER" id="PTHR10285">
    <property type="entry name" value="URIDINE KINASE"/>
    <property type="match status" value="1"/>
</dbReference>
<evidence type="ECO:0000313" key="20">
    <source>
        <dbReference type="Proteomes" id="UP001596267"/>
    </source>
</evidence>
<dbReference type="PRINTS" id="PR00988">
    <property type="entry name" value="URIDINKINASE"/>
</dbReference>
<dbReference type="CDD" id="cd02023">
    <property type="entry name" value="UMPK"/>
    <property type="match status" value="1"/>
</dbReference>
<gene>
    <name evidence="16 19" type="primary">udk</name>
    <name evidence="19" type="ORF">ACFP7A_00380</name>
</gene>
<evidence type="ECO:0000256" key="13">
    <source>
        <dbReference type="ARBA" id="ARBA00031452"/>
    </source>
</evidence>
<comment type="pathway">
    <text evidence="3 16 17">Pyrimidine metabolism; CTP biosynthesis via salvage pathway; CTP from cytidine: step 1/3.</text>
</comment>
<evidence type="ECO:0000256" key="10">
    <source>
        <dbReference type="ARBA" id="ARBA00022777"/>
    </source>
</evidence>
<keyword evidence="10 16" id="KW-0418">Kinase</keyword>
<dbReference type="Gene3D" id="3.40.50.300">
    <property type="entry name" value="P-loop containing nucleotide triphosphate hydrolases"/>
    <property type="match status" value="1"/>
</dbReference>